<evidence type="ECO:0000259" key="6">
    <source>
        <dbReference type="Pfam" id="PF04932"/>
    </source>
</evidence>
<accession>A0A511V8D3</accession>
<evidence type="ECO:0000256" key="2">
    <source>
        <dbReference type="ARBA" id="ARBA00022692"/>
    </source>
</evidence>
<keyword evidence="2 5" id="KW-0812">Transmembrane</keyword>
<proteinExistence type="predicted"/>
<dbReference type="Proteomes" id="UP000321157">
    <property type="component" value="Unassembled WGS sequence"/>
</dbReference>
<dbReference type="GO" id="GO:0016020">
    <property type="term" value="C:membrane"/>
    <property type="evidence" value="ECO:0007669"/>
    <property type="project" value="UniProtKB-SubCell"/>
</dbReference>
<evidence type="ECO:0000256" key="5">
    <source>
        <dbReference type="SAM" id="Phobius"/>
    </source>
</evidence>
<dbReference type="AlphaFoldDB" id="A0A511V8D3"/>
<dbReference type="RefSeq" id="WP_146810607.1">
    <property type="nucleotide sequence ID" value="NZ_BJXX01000120.1"/>
</dbReference>
<dbReference type="Pfam" id="PF04932">
    <property type="entry name" value="Wzy_C"/>
    <property type="match status" value="1"/>
</dbReference>
<feature type="transmembrane region" description="Helical" evidence="5">
    <location>
        <begin position="59"/>
        <end position="79"/>
    </location>
</feature>
<keyword evidence="4 5" id="KW-0472">Membrane</keyword>
<dbReference type="InterPro" id="IPR051533">
    <property type="entry name" value="WaaL-like"/>
</dbReference>
<evidence type="ECO:0000313" key="7">
    <source>
        <dbReference type="EMBL" id="GEN35205.1"/>
    </source>
</evidence>
<name>A0A511V8D3_9BACL</name>
<feature type="transmembrane region" description="Helical" evidence="5">
    <location>
        <begin position="225"/>
        <end position="242"/>
    </location>
</feature>
<comment type="subcellular location">
    <subcellularLocation>
        <location evidence="1">Membrane</location>
        <topology evidence="1">Multi-pass membrane protein</topology>
    </subcellularLocation>
</comment>
<dbReference type="InterPro" id="IPR007016">
    <property type="entry name" value="O-antigen_ligase-rel_domated"/>
</dbReference>
<feature type="transmembrane region" description="Helical" evidence="5">
    <location>
        <begin position="248"/>
        <end position="280"/>
    </location>
</feature>
<feature type="transmembrane region" description="Helical" evidence="5">
    <location>
        <begin position="310"/>
        <end position="329"/>
    </location>
</feature>
<protein>
    <recommendedName>
        <fullName evidence="6">O-antigen ligase-related domain-containing protein</fullName>
    </recommendedName>
</protein>
<organism evidence="7 8">
    <name type="scientific">Aneurinibacillus danicus</name>
    <dbReference type="NCBI Taxonomy" id="267746"/>
    <lineage>
        <taxon>Bacteria</taxon>
        <taxon>Bacillati</taxon>
        <taxon>Bacillota</taxon>
        <taxon>Bacilli</taxon>
        <taxon>Bacillales</taxon>
        <taxon>Paenibacillaceae</taxon>
        <taxon>Aneurinibacillus group</taxon>
        <taxon>Aneurinibacillus</taxon>
    </lineage>
</organism>
<dbReference type="PANTHER" id="PTHR37422">
    <property type="entry name" value="TEICHURONIC ACID BIOSYNTHESIS PROTEIN TUAE"/>
    <property type="match status" value="1"/>
</dbReference>
<evidence type="ECO:0000256" key="1">
    <source>
        <dbReference type="ARBA" id="ARBA00004141"/>
    </source>
</evidence>
<dbReference type="OrthoDB" id="9806320at2"/>
<comment type="caution">
    <text evidence="7">The sequence shown here is derived from an EMBL/GenBank/DDBJ whole genome shotgun (WGS) entry which is preliminary data.</text>
</comment>
<reference evidence="7 8" key="1">
    <citation type="submission" date="2019-07" db="EMBL/GenBank/DDBJ databases">
        <title>Whole genome shotgun sequence of Aneurinibacillus danicus NBRC 102444.</title>
        <authorList>
            <person name="Hosoyama A."/>
            <person name="Uohara A."/>
            <person name="Ohji S."/>
            <person name="Ichikawa N."/>
        </authorList>
    </citation>
    <scope>NUCLEOTIDE SEQUENCE [LARGE SCALE GENOMIC DNA]</scope>
    <source>
        <strain evidence="7 8">NBRC 102444</strain>
    </source>
</reference>
<feature type="transmembrane region" description="Helical" evidence="5">
    <location>
        <begin position="91"/>
        <end position="112"/>
    </location>
</feature>
<feature type="transmembrane region" description="Helical" evidence="5">
    <location>
        <begin position="421"/>
        <end position="437"/>
    </location>
</feature>
<feature type="domain" description="O-antigen ligase-related" evidence="6">
    <location>
        <begin position="232"/>
        <end position="366"/>
    </location>
</feature>
<feature type="transmembrane region" description="Helical" evidence="5">
    <location>
        <begin position="200"/>
        <end position="218"/>
    </location>
</feature>
<feature type="transmembrane region" description="Helical" evidence="5">
    <location>
        <begin position="349"/>
        <end position="369"/>
    </location>
</feature>
<dbReference type="PANTHER" id="PTHR37422:SF13">
    <property type="entry name" value="LIPOPOLYSACCHARIDE BIOSYNTHESIS PROTEIN PA4999-RELATED"/>
    <property type="match status" value="1"/>
</dbReference>
<evidence type="ECO:0000256" key="4">
    <source>
        <dbReference type="ARBA" id="ARBA00023136"/>
    </source>
</evidence>
<dbReference type="EMBL" id="BJXX01000120">
    <property type="protein sequence ID" value="GEN35205.1"/>
    <property type="molecule type" value="Genomic_DNA"/>
</dbReference>
<feature type="transmembrane region" description="Helical" evidence="5">
    <location>
        <begin position="118"/>
        <end position="136"/>
    </location>
</feature>
<keyword evidence="3 5" id="KW-1133">Transmembrane helix</keyword>
<feature type="transmembrane region" description="Helical" evidence="5">
    <location>
        <begin position="389"/>
        <end position="409"/>
    </location>
</feature>
<sequence>MTKTRPLMLLVAAALLTIGIIQYKIGMAGEFVLMGAFLAITLYRMEYGLYLLALSLPILTYRPLLALILLFVLVLFVTAQDYDKLKANLKNHLNLAVFLFLAILFITALTSANVTESLIQFTLYYFISFLLYLLLVMKLDSRETLYRFIVCLILSASLVSIYGVYQYFTLQFTTAAWVDISQNPELNKRIYATFENPNLFVQYLIMVLPLSFALIFYSKSLGNRVLFALQFGLISLAVVLTFSRSGWVALFVGMALLATMISRRILIMGLIIAAVGVNFLPDTIMVRIQSIANPQSDSSSLYRLQMWPSAFAMIRDYWLTGIGADLTTFKKVYTDYMMPGIRINHFHNIYLMNFVTGGILAILLLLYMFYQSLRTAIVSLFMNEGRDKLLSYIAKGGIASLIAIAIAGLFEDVWHQYRVDFMFWILLAILSVVYNLARARKEHVQE</sequence>
<evidence type="ECO:0000256" key="3">
    <source>
        <dbReference type="ARBA" id="ARBA00022989"/>
    </source>
</evidence>
<feature type="transmembrane region" description="Helical" evidence="5">
    <location>
        <begin position="6"/>
        <end position="25"/>
    </location>
</feature>
<gene>
    <name evidence="7" type="ORF">ADA01nite_26650</name>
</gene>
<evidence type="ECO:0000313" key="8">
    <source>
        <dbReference type="Proteomes" id="UP000321157"/>
    </source>
</evidence>
<keyword evidence="8" id="KW-1185">Reference proteome</keyword>
<feature type="transmembrane region" description="Helical" evidence="5">
    <location>
        <begin position="148"/>
        <end position="168"/>
    </location>
</feature>